<comment type="caution">
    <text evidence="2">The sequence shown here is derived from an EMBL/GenBank/DDBJ whole genome shotgun (WGS) entry which is preliminary data.</text>
</comment>
<name>T1AWB0_9ZZZZ</name>
<dbReference type="InterPro" id="IPR045465">
    <property type="entry name" value="Trans_reg_dom"/>
</dbReference>
<reference evidence="2" key="1">
    <citation type="submission" date="2013-08" db="EMBL/GenBank/DDBJ databases">
        <authorList>
            <person name="Mendez C."/>
            <person name="Richter M."/>
            <person name="Ferrer M."/>
            <person name="Sanchez J."/>
        </authorList>
    </citation>
    <scope>NUCLEOTIDE SEQUENCE</scope>
</reference>
<organism evidence="2">
    <name type="scientific">mine drainage metagenome</name>
    <dbReference type="NCBI Taxonomy" id="410659"/>
    <lineage>
        <taxon>unclassified sequences</taxon>
        <taxon>metagenomes</taxon>
        <taxon>ecological metagenomes</taxon>
    </lineage>
</organism>
<dbReference type="AlphaFoldDB" id="T1AWB0"/>
<evidence type="ECO:0000259" key="1">
    <source>
        <dbReference type="Pfam" id="PF20109"/>
    </source>
</evidence>
<dbReference type="EMBL" id="AUZX01011024">
    <property type="protein sequence ID" value="EQD44999.1"/>
    <property type="molecule type" value="Genomic_DNA"/>
</dbReference>
<feature type="non-terminal residue" evidence="2">
    <location>
        <position position="139"/>
    </location>
</feature>
<dbReference type="Pfam" id="PF20109">
    <property type="entry name" value="Trans_reg_dom"/>
    <property type="match status" value="1"/>
</dbReference>
<accession>T1AWB0</accession>
<proteinExistence type="predicted"/>
<feature type="domain" description="Transcriptional regulator-like" evidence="1">
    <location>
        <begin position="5"/>
        <end position="54"/>
    </location>
</feature>
<reference evidence="2" key="2">
    <citation type="journal article" date="2014" name="ISME J.">
        <title>Microbial stratification in low pH oxic and suboxic macroscopic growths along an acid mine drainage.</title>
        <authorList>
            <person name="Mendez-Garcia C."/>
            <person name="Mesa V."/>
            <person name="Sprenger R.R."/>
            <person name="Richter M."/>
            <person name="Diez M.S."/>
            <person name="Solano J."/>
            <person name="Bargiela R."/>
            <person name="Golyshina O.V."/>
            <person name="Manteca A."/>
            <person name="Ramos J.L."/>
            <person name="Gallego J.R."/>
            <person name="Llorente I."/>
            <person name="Martins Dos Santos V.A."/>
            <person name="Jensen O.N."/>
            <person name="Pelaez A.I."/>
            <person name="Sanchez J."/>
            <person name="Ferrer M."/>
        </authorList>
    </citation>
    <scope>NUCLEOTIDE SEQUENCE</scope>
</reference>
<sequence>MDAPWTCWAAYVYALHLEPASRAWEYLRRNPRYARDWMRSRRGASQRIAAQWGLEVLIDPRLDAREASPVWAIGAPAPVRLVCDEYRSADGRETPVDHFSIWHLAGRKRLFGDGADLQLMIRSSPQSARLHVADRLCAG</sequence>
<protein>
    <recommendedName>
        <fullName evidence="1">Transcriptional regulator-like domain-containing protein</fullName>
    </recommendedName>
</protein>
<evidence type="ECO:0000313" key="2">
    <source>
        <dbReference type="EMBL" id="EQD44999.1"/>
    </source>
</evidence>
<gene>
    <name evidence="2" type="ORF">B1A_15021</name>
</gene>